<dbReference type="PANTHER" id="PTHR43201:SF8">
    <property type="entry name" value="ACYL-COA SYNTHETASE FAMILY MEMBER 3"/>
    <property type="match status" value="1"/>
</dbReference>
<gene>
    <name evidence="3" type="ORF">B0H17DRAFT_916009</name>
</gene>
<dbReference type="Pfam" id="PF23562">
    <property type="entry name" value="AMP-binding_C_3"/>
    <property type="match status" value="1"/>
</dbReference>
<evidence type="ECO:0000313" key="3">
    <source>
        <dbReference type="EMBL" id="KAJ7709507.1"/>
    </source>
</evidence>
<accession>A0AAD7H1B3</accession>
<feature type="domain" description="AMP-dependent synthetase/ligase" evidence="2">
    <location>
        <begin position="46"/>
        <end position="343"/>
    </location>
</feature>
<comment type="caution">
    <text evidence="3">The sequence shown here is derived from an EMBL/GenBank/DDBJ whole genome shotgun (WGS) entry which is preliminary data.</text>
</comment>
<dbReference type="GO" id="GO:0031956">
    <property type="term" value="F:medium-chain fatty acid-CoA ligase activity"/>
    <property type="evidence" value="ECO:0007669"/>
    <property type="project" value="TreeGrafter"/>
</dbReference>
<dbReference type="EMBL" id="JARKIE010000002">
    <property type="protein sequence ID" value="KAJ7709507.1"/>
    <property type="molecule type" value="Genomic_DNA"/>
</dbReference>
<dbReference type="Proteomes" id="UP001221757">
    <property type="component" value="Unassembled WGS sequence"/>
</dbReference>
<keyword evidence="4" id="KW-1185">Reference proteome</keyword>
<proteinExistence type="inferred from homology"/>
<dbReference type="GO" id="GO:0006631">
    <property type="term" value="P:fatty acid metabolic process"/>
    <property type="evidence" value="ECO:0007669"/>
    <property type="project" value="TreeGrafter"/>
</dbReference>
<evidence type="ECO:0000313" key="4">
    <source>
        <dbReference type="Proteomes" id="UP001221757"/>
    </source>
</evidence>
<organism evidence="3 4">
    <name type="scientific">Mycena rosella</name>
    <name type="common">Pink bonnet</name>
    <name type="synonym">Agaricus rosellus</name>
    <dbReference type="NCBI Taxonomy" id="1033263"/>
    <lineage>
        <taxon>Eukaryota</taxon>
        <taxon>Fungi</taxon>
        <taxon>Dikarya</taxon>
        <taxon>Basidiomycota</taxon>
        <taxon>Agaricomycotina</taxon>
        <taxon>Agaricomycetes</taxon>
        <taxon>Agaricomycetidae</taxon>
        <taxon>Agaricales</taxon>
        <taxon>Marasmiineae</taxon>
        <taxon>Mycenaceae</taxon>
        <taxon>Mycena</taxon>
    </lineage>
</organism>
<dbReference type="SUPFAM" id="SSF56801">
    <property type="entry name" value="Acetyl-CoA synthetase-like"/>
    <property type="match status" value="1"/>
</dbReference>
<dbReference type="PANTHER" id="PTHR43201">
    <property type="entry name" value="ACYL-COA SYNTHETASE"/>
    <property type="match status" value="1"/>
</dbReference>
<protein>
    <submittedName>
        <fullName evidence="3">Acetyl-CoA synthetase-like protein</fullName>
    </submittedName>
</protein>
<dbReference type="Pfam" id="PF00501">
    <property type="entry name" value="AMP-binding"/>
    <property type="match status" value="1"/>
</dbReference>
<comment type="similarity">
    <text evidence="1">Belongs to the ATP-dependent AMP-binding enzyme family.</text>
</comment>
<dbReference type="AlphaFoldDB" id="A0AAD7H1B3"/>
<name>A0AAD7H1B3_MYCRO</name>
<dbReference type="InterPro" id="IPR042099">
    <property type="entry name" value="ANL_N_sf"/>
</dbReference>
<evidence type="ECO:0000256" key="1">
    <source>
        <dbReference type="ARBA" id="ARBA00006432"/>
    </source>
</evidence>
<dbReference type="InterPro" id="IPR000873">
    <property type="entry name" value="AMP-dep_synth/lig_dom"/>
</dbReference>
<reference evidence="3" key="1">
    <citation type="submission" date="2023-03" db="EMBL/GenBank/DDBJ databases">
        <title>Massive genome expansion in bonnet fungi (Mycena s.s.) driven by repeated elements and novel gene families across ecological guilds.</title>
        <authorList>
            <consortium name="Lawrence Berkeley National Laboratory"/>
            <person name="Harder C.B."/>
            <person name="Miyauchi S."/>
            <person name="Viragh M."/>
            <person name="Kuo A."/>
            <person name="Thoen E."/>
            <person name="Andreopoulos B."/>
            <person name="Lu D."/>
            <person name="Skrede I."/>
            <person name="Drula E."/>
            <person name="Henrissat B."/>
            <person name="Morin E."/>
            <person name="Kohler A."/>
            <person name="Barry K."/>
            <person name="LaButti K."/>
            <person name="Morin E."/>
            <person name="Salamov A."/>
            <person name="Lipzen A."/>
            <person name="Mereny Z."/>
            <person name="Hegedus B."/>
            <person name="Baldrian P."/>
            <person name="Stursova M."/>
            <person name="Weitz H."/>
            <person name="Taylor A."/>
            <person name="Grigoriev I.V."/>
            <person name="Nagy L.G."/>
            <person name="Martin F."/>
            <person name="Kauserud H."/>
        </authorList>
    </citation>
    <scope>NUCLEOTIDE SEQUENCE</scope>
    <source>
        <strain evidence="3">CBHHK067</strain>
    </source>
</reference>
<evidence type="ECO:0000259" key="2">
    <source>
        <dbReference type="Pfam" id="PF00501"/>
    </source>
</evidence>
<dbReference type="Gene3D" id="3.40.50.12780">
    <property type="entry name" value="N-terminal domain of ligase-like"/>
    <property type="match status" value="1"/>
</dbReference>
<sequence length="543" mass="59156">MPHFLQTVLPLYAKYEASPLIKCYVGAPGSLAWDTTTYGKYLDDLRVASSYWSKRLTTKGVHAGAVVGLWLTGTIYSDLVNLYAISAAGFVPQVFSVKFSRPGRTIILDLLAACDGTALVLDPSFSDAVNDTAIPILEIPALSSLPPVAPGTLEAPSADSTETAMIFHTSGTTGGTPKPVRCNHDWMVWQAIHVNKIWQGSFEGPDIMNNLGSFAHVGTASSMNYLPLSGSCLVQTSCSNFSAEEFIALVNQQGMNRMFIYADWLVTLASIARNDDKVLAALRGMRQVTYTGASINPEVEKWLVEQGVPIATMYATTEVSPALVSNLADRTTLPAMRVMPGVDLTFIPVSKLSVEDLDGDAAGRSKGGILYDLFIPASSRHCPHPTVMTRSDGHVTGDLFEEVQPGYYAFRGRNDDWIRTGAGLVWFCDTKSIEDNIRLTCPDIVRNCTVVGHYKPAVVLFIEAVSDSTSAPDVDILKDEVLRRTAAFNSNLFEHERIVDREHIVVVAPGALPRTKEKGNIRRKAVEDDYAKILAEIYATSSH</sequence>